<dbReference type="PANTHER" id="PTHR13778">
    <property type="entry name" value="GLYCOSYLTRANSFERASE 8 DOMAIN-CONTAINING PROTEIN"/>
    <property type="match status" value="1"/>
</dbReference>
<keyword evidence="2" id="KW-0808">Transferase</keyword>
<proteinExistence type="predicted"/>
<dbReference type="PANTHER" id="PTHR13778:SF47">
    <property type="entry name" value="LIPOPOLYSACCHARIDE 1,3-GALACTOSYLTRANSFERASE"/>
    <property type="match status" value="1"/>
</dbReference>
<name>A0ZYL4_9CAUD</name>
<dbReference type="CAZy" id="GT8">
    <property type="family name" value="Glycosyltransferase Family 8"/>
</dbReference>
<dbReference type="GO" id="GO:0016757">
    <property type="term" value="F:glycosyltransferase activity"/>
    <property type="evidence" value="ECO:0007669"/>
    <property type="project" value="UniProtKB-KW"/>
</dbReference>
<dbReference type="InterPro" id="IPR002495">
    <property type="entry name" value="Glyco_trans_8"/>
</dbReference>
<dbReference type="SUPFAM" id="SSF53448">
    <property type="entry name" value="Nucleotide-diphospho-sugar transferases"/>
    <property type="match status" value="1"/>
</dbReference>
<dbReference type="RefSeq" id="YP_919028.1">
    <property type="nucleotide sequence ID" value="NC_008695.1"/>
</dbReference>
<dbReference type="GeneID" id="4606072"/>
<sequence>MTLNVCYIAGGDSWVPCYISAYSVLENNQDLDIHMYILSEEDNNNPFFEHVEYLYESHPSLEIEFIEVDMDQFDDLPAPGKHLSPGVYFKIAINRLLPTDGNVLLLDADTICDGSLSSLLSLDLSGKVLAAAPSNKAETVRLGLQNNRAKFNAGVLYVNLQEWAKQDIEERSRQYIEEHEPELNDQDALNALVNNPDDMEYIHPRYNATKLLVREFEMVDDEPTIIHYNGPDKPWRFVTERESGDLWWEYASKTPFRDYVPKDKGVKEIIFVRARSAMRRFGIYFF</sequence>
<dbReference type="InterPro" id="IPR029044">
    <property type="entry name" value="Nucleotide-diphossugar_trans"/>
</dbReference>
<dbReference type="GO" id="GO:0046872">
    <property type="term" value="F:metal ion binding"/>
    <property type="evidence" value="ECO:0007669"/>
    <property type="project" value="UniProtKB-KW"/>
</dbReference>
<dbReference type="Pfam" id="PF01501">
    <property type="entry name" value="Glyco_transf_8"/>
    <property type="match status" value="1"/>
</dbReference>
<keyword evidence="5" id="KW-1185">Reference proteome</keyword>
<evidence type="ECO:0000256" key="2">
    <source>
        <dbReference type="ARBA" id="ARBA00022679"/>
    </source>
</evidence>
<organism evidence="4 5">
    <name type="scientific">Halorubrum virus BJ1</name>
    <dbReference type="NCBI Taxonomy" id="416419"/>
    <lineage>
        <taxon>Viruses</taxon>
        <taxon>Duplodnaviria</taxon>
        <taxon>Heunggongvirae</taxon>
        <taxon>Uroviricota</taxon>
        <taxon>Caudoviricetes</taxon>
        <taxon>Kirjokansivirales</taxon>
        <taxon>Graaviviridae</taxon>
        <taxon>Beejeyvirus</taxon>
        <taxon>Beejeyvirus bagaejinnorense</taxon>
        <taxon>Beejeyvirus BJ1</taxon>
    </lineage>
</organism>
<dbReference type="KEGG" id="vg:4606072"/>
<dbReference type="EMBL" id="AM419438">
    <property type="protein sequence ID" value="CAL92423.1"/>
    <property type="molecule type" value="Genomic_DNA"/>
</dbReference>
<evidence type="ECO:0000313" key="5">
    <source>
        <dbReference type="Proteomes" id="UP000002272"/>
    </source>
</evidence>
<dbReference type="Gene3D" id="3.90.550.10">
    <property type="entry name" value="Spore Coat Polysaccharide Biosynthesis Protein SpsA, Chain A"/>
    <property type="match status" value="1"/>
</dbReference>
<keyword evidence="3" id="KW-0479">Metal-binding</keyword>
<reference evidence="4 5" key="1">
    <citation type="journal article" date="2007" name="BMC Genomics">
        <title>Sequence analysis of an Archaeal virus isolated from a hypersaline lake in Inner Mongolia, China.</title>
        <authorList>
            <person name="Pagaling E."/>
            <person name="Haigh R."/>
            <person name="Grant W.D."/>
            <person name="Cowan D.A."/>
            <person name="Jones B.E."/>
            <person name="Ma Y."/>
            <person name="Ventosa A."/>
            <person name="Heaphy S."/>
        </authorList>
    </citation>
    <scope>NUCLEOTIDE SEQUENCE</scope>
</reference>
<dbReference type="InterPro" id="IPR050748">
    <property type="entry name" value="Glycosyltrans_8_dom-fam"/>
</dbReference>
<evidence type="ECO:0000256" key="1">
    <source>
        <dbReference type="ARBA" id="ARBA00022676"/>
    </source>
</evidence>
<accession>A0ZYL4</accession>
<dbReference type="Proteomes" id="UP000002272">
    <property type="component" value="Segment"/>
</dbReference>
<protein>
    <submittedName>
        <fullName evidence="4">Uncharacterized protein</fullName>
    </submittedName>
</protein>
<keyword evidence="1" id="KW-0328">Glycosyltransferase</keyword>
<evidence type="ECO:0000256" key="3">
    <source>
        <dbReference type="ARBA" id="ARBA00022723"/>
    </source>
</evidence>
<evidence type="ECO:0000313" key="4">
    <source>
        <dbReference type="EMBL" id="CAL92423.1"/>
    </source>
</evidence>